<dbReference type="SUPFAM" id="SSF51905">
    <property type="entry name" value="FAD/NAD(P)-binding domain"/>
    <property type="match status" value="1"/>
</dbReference>
<dbReference type="PANTHER" id="PTHR13847:SF289">
    <property type="entry name" value="GLYCINE OXIDASE"/>
    <property type="match status" value="1"/>
</dbReference>
<accession>U3BH19</accession>
<evidence type="ECO:0000259" key="2">
    <source>
        <dbReference type="Pfam" id="PF01266"/>
    </source>
</evidence>
<dbReference type="PANTHER" id="PTHR13847">
    <property type="entry name" value="SARCOSINE DEHYDROGENASE-RELATED"/>
    <property type="match status" value="1"/>
</dbReference>
<dbReference type="Pfam" id="PF01266">
    <property type="entry name" value="DAO"/>
    <property type="match status" value="1"/>
</dbReference>
<evidence type="ECO:0000313" key="4">
    <source>
        <dbReference type="Proteomes" id="UP000016570"/>
    </source>
</evidence>
<feature type="domain" description="FAD dependent oxidoreductase" evidence="2">
    <location>
        <begin position="13"/>
        <end position="399"/>
    </location>
</feature>
<comment type="caution">
    <text evidence="3">The sequence shown here is derived from an EMBL/GenBank/DDBJ whole genome shotgun (WGS) entry which is preliminary data.</text>
</comment>
<gene>
    <name evidence="3" type="ORF">VPR01S_02_02440</name>
</gene>
<dbReference type="RefSeq" id="WP_021703984.1">
    <property type="nucleotide sequence ID" value="NZ_BATJ01000002.1"/>
</dbReference>
<organism evidence="3 4">
    <name type="scientific">Vibrio proteolyticus NBRC 13287</name>
    <dbReference type="NCBI Taxonomy" id="1219065"/>
    <lineage>
        <taxon>Bacteria</taxon>
        <taxon>Pseudomonadati</taxon>
        <taxon>Pseudomonadota</taxon>
        <taxon>Gammaproteobacteria</taxon>
        <taxon>Vibrionales</taxon>
        <taxon>Vibrionaceae</taxon>
        <taxon>Vibrio</taxon>
    </lineage>
</organism>
<dbReference type="Gene3D" id="3.50.50.60">
    <property type="entry name" value="FAD/NAD(P)-binding domain"/>
    <property type="match status" value="2"/>
</dbReference>
<sequence length="418" mass="45269">MMNQGETKKGTIGVVGAGVIGLAIGLKLQQQGYQVTLFDPHGAGNGCSKGNAGHIATEQIFPLATPGLLPQLPKMLWAADGPVSVRWQDLPKTLGWMLRFLFQARPTATVRATQALIGLNQKAVASWHTLLDSIGRRELLKMDGSLLTFESERLFQRYQPTLKALRAAGVACEIWSAEHIRERVPALSHQVHAGVFFPQTGHSIEPYHLCKTLERALLQLGGSVEACEVMKIRPGGTLLTERGQVTCDKVIIAAGAYSAPLVRDLTGVRVPLQAERGYHLMVSNPAPVLPFPISSADRKFIMTPMTGGLRLAGTVEYADINAPANMRRADMLLSMADTLLEQGLSPEQKGDTWMGNRPSTCDSLPVIDQCFDGRILLAFGHQHLGLTQAAITADLIAAMVNDDTPALDVAPFTLQRFV</sequence>
<dbReference type="STRING" id="1219065.VPR01S_02_02440"/>
<dbReference type="AlphaFoldDB" id="U3BH19"/>
<dbReference type="Gene3D" id="3.30.9.10">
    <property type="entry name" value="D-Amino Acid Oxidase, subunit A, domain 2"/>
    <property type="match status" value="1"/>
</dbReference>
<dbReference type="GO" id="GO:0005737">
    <property type="term" value="C:cytoplasm"/>
    <property type="evidence" value="ECO:0007669"/>
    <property type="project" value="TreeGrafter"/>
</dbReference>
<name>U3BH19_VIBPR</name>
<keyword evidence="1" id="KW-0560">Oxidoreductase</keyword>
<proteinExistence type="predicted"/>
<evidence type="ECO:0000256" key="1">
    <source>
        <dbReference type="ARBA" id="ARBA00023002"/>
    </source>
</evidence>
<protein>
    <submittedName>
        <fullName evidence="3">Putative oxidoreductase</fullName>
    </submittedName>
</protein>
<dbReference type="SUPFAM" id="SSF54373">
    <property type="entry name" value="FAD-linked reductases, C-terminal domain"/>
    <property type="match status" value="1"/>
</dbReference>
<dbReference type="Proteomes" id="UP000016570">
    <property type="component" value="Unassembled WGS sequence"/>
</dbReference>
<evidence type="ECO:0000313" key="3">
    <source>
        <dbReference type="EMBL" id="GAD65993.1"/>
    </source>
</evidence>
<dbReference type="EMBL" id="BATJ01000002">
    <property type="protein sequence ID" value="GAD65993.1"/>
    <property type="molecule type" value="Genomic_DNA"/>
</dbReference>
<dbReference type="InterPro" id="IPR006076">
    <property type="entry name" value="FAD-dep_OxRdtase"/>
</dbReference>
<keyword evidence="4" id="KW-1185">Reference proteome</keyword>
<dbReference type="eggNOG" id="COG0665">
    <property type="taxonomic scope" value="Bacteria"/>
</dbReference>
<reference evidence="3 4" key="1">
    <citation type="submission" date="2013-09" db="EMBL/GenBank/DDBJ databases">
        <title>Whole genome shotgun sequence of Vibrio proteolyticus NBRC 13287.</title>
        <authorList>
            <person name="Isaki S."/>
            <person name="Hosoyama A."/>
            <person name="Numata M."/>
            <person name="Hashimoto M."/>
            <person name="Hosoyama Y."/>
            <person name="Tsuchikane K."/>
            <person name="Noguchi M."/>
            <person name="Hirakata S."/>
            <person name="Ichikawa N."/>
            <person name="Ohji S."/>
            <person name="Yamazoe A."/>
            <person name="Fujita N."/>
        </authorList>
    </citation>
    <scope>NUCLEOTIDE SEQUENCE [LARGE SCALE GENOMIC DNA]</scope>
    <source>
        <strain evidence="3 4">NBRC 13287</strain>
    </source>
</reference>
<dbReference type="GO" id="GO:0016491">
    <property type="term" value="F:oxidoreductase activity"/>
    <property type="evidence" value="ECO:0007669"/>
    <property type="project" value="UniProtKB-KW"/>
</dbReference>
<dbReference type="InterPro" id="IPR036188">
    <property type="entry name" value="FAD/NAD-bd_sf"/>
</dbReference>